<comment type="caution">
    <text evidence="1">The sequence shown here is derived from an EMBL/GenBank/DDBJ whole genome shotgun (WGS) entry which is preliminary data.</text>
</comment>
<accession>A0A5D4NKP5</accession>
<gene>
    <name evidence="1" type="ORF">FZC78_18325</name>
</gene>
<organism evidence="1 2">
    <name type="scientific">Rossellomorea vietnamensis</name>
    <dbReference type="NCBI Taxonomy" id="218284"/>
    <lineage>
        <taxon>Bacteria</taxon>
        <taxon>Bacillati</taxon>
        <taxon>Bacillota</taxon>
        <taxon>Bacilli</taxon>
        <taxon>Bacillales</taxon>
        <taxon>Bacillaceae</taxon>
        <taxon>Rossellomorea</taxon>
    </lineage>
</organism>
<evidence type="ECO:0000313" key="2">
    <source>
        <dbReference type="Proteomes" id="UP000322267"/>
    </source>
</evidence>
<dbReference type="Gene3D" id="3.40.190.10">
    <property type="entry name" value="Periplasmic binding protein-like II"/>
    <property type="match status" value="1"/>
</dbReference>
<sequence>MHLNKDKKLISTTGILHVVDPSPLNWLYVLFNTMEEAVRADHKGRITPSLGESWRWLNNRTLEVTLRRDVLYHKKSLIEKDSMFTELVNGE</sequence>
<dbReference type="SUPFAM" id="SSF53850">
    <property type="entry name" value="Periplasmic binding protein-like II"/>
    <property type="match status" value="1"/>
</dbReference>
<dbReference type="RefSeq" id="WP_148941536.1">
    <property type="nucleotide sequence ID" value="NZ_VTEI01000013.1"/>
</dbReference>
<dbReference type="Proteomes" id="UP000322267">
    <property type="component" value="Unassembled WGS sequence"/>
</dbReference>
<dbReference type="OrthoDB" id="9803988at2"/>
<protein>
    <submittedName>
        <fullName evidence="1">Uncharacterized protein</fullName>
    </submittedName>
</protein>
<proteinExistence type="predicted"/>
<dbReference type="EMBL" id="VTEI01000013">
    <property type="protein sequence ID" value="TYS14449.1"/>
    <property type="molecule type" value="Genomic_DNA"/>
</dbReference>
<dbReference type="AlphaFoldDB" id="A0A5D4NKP5"/>
<evidence type="ECO:0000313" key="1">
    <source>
        <dbReference type="EMBL" id="TYS14449.1"/>
    </source>
</evidence>
<name>A0A5D4NKP5_9BACI</name>
<reference evidence="1 2" key="1">
    <citation type="submission" date="2019-08" db="EMBL/GenBank/DDBJ databases">
        <title>Bacillus genomes from the desert of Cuatro Cienegas, Coahuila.</title>
        <authorList>
            <person name="Olmedo-Alvarez G."/>
        </authorList>
    </citation>
    <scope>NUCLEOTIDE SEQUENCE [LARGE SCALE GENOMIC DNA]</scope>
    <source>
        <strain evidence="1 2">CH34_1T</strain>
    </source>
</reference>